<dbReference type="Gene3D" id="3.90.1150.10">
    <property type="entry name" value="Aspartate Aminotransferase, domain 1"/>
    <property type="match status" value="1"/>
</dbReference>
<evidence type="ECO:0000256" key="5">
    <source>
        <dbReference type="PIRSR" id="PIRSR017617-1"/>
    </source>
</evidence>
<accession>A0A3B0JJ48</accession>
<dbReference type="InterPro" id="IPR015421">
    <property type="entry name" value="PyrdxlP-dep_Trfase_major"/>
</dbReference>
<evidence type="ECO:0000256" key="2">
    <source>
        <dbReference type="ARBA" id="ARBA00006966"/>
    </source>
</evidence>
<feature type="modified residue" description="N6-(pyridoxal phosphate)lysine" evidence="5">
    <location>
        <position position="209"/>
    </location>
</feature>
<comment type="similarity">
    <text evidence="2">Belongs to the threonine aldolase family.</text>
</comment>
<dbReference type="InterPro" id="IPR023603">
    <property type="entry name" value="Low_specificity_L-TA-like"/>
</dbReference>
<evidence type="ECO:0000313" key="7">
    <source>
        <dbReference type="EMBL" id="SPP34464.1"/>
    </source>
</evidence>
<dbReference type="GO" id="GO:0005829">
    <property type="term" value="C:cytosol"/>
    <property type="evidence" value="ECO:0007669"/>
    <property type="project" value="TreeGrafter"/>
</dbReference>
<protein>
    <submittedName>
        <fullName evidence="7">L-allo-threonine aldolase</fullName>
        <ecNumber evidence="7">4.1.2.49</ecNumber>
    </submittedName>
</protein>
<proteinExistence type="inferred from homology"/>
<dbReference type="GO" id="GO:0006545">
    <property type="term" value="P:glycine biosynthetic process"/>
    <property type="evidence" value="ECO:0007669"/>
    <property type="project" value="TreeGrafter"/>
</dbReference>
<feature type="domain" description="Aromatic amino acid beta-eliminating lyase/threonine aldolase" evidence="6">
    <location>
        <begin position="11"/>
        <end position="295"/>
    </location>
</feature>
<evidence type="ECO:0000259" key="6">
    <source>
        <dbReference type="Pfam" id="PF01212"/>
    </source>
</evidence>
<dbReference type="SUPFAM" id="SSF53383">
    <property type="entry name" value="PLP-dependent transferases"/>
    <property type="match status" value="1"/>
</dbReference>
<dbReference type="GO" id="GO:0008732">
    <property type="term" value="F:L-allo-threonine aldolase activity"/>
    <property type="evidence" value="ECO:0007669"/>
    <property type="project" value="UniProtKB-EC"/>
</dbReference>
<dbReference type="PANTHER" id="PTHR48097">
    <property type="entry name" value="L-THREONINE ALDOLASE-RELATED"/>
    <property type="match status" value="1"/>
</dbReference>
<dbReference type="PIRSF" id="PIRSF017617">
    <property type="entry name" value="Thr_aldolase"/>
    <property type="match status" value="1"/>
</dbReference>
<sequence>MARNKMEKIIDLRSDTTTLQSSNVIHAISNATVGDFAYGEDKSCNDLSEYCKQLFKVEEALFVTSGMLANRLAIASQTSPGDELITHYNYHVNFFDSAGNAKVNNIVFNCIRNNSGILDVDEVEYAINSKPRYKIFAQVSLVSIENSINGFNGKIYPFEKQVELYHFLKAHNVNLHLDGARIFNAHIETNIALADYAKYVDTMSFSFTKGLGAPFGSMLVGKREIIERAKKLQVWLGSGYHQIGYCANAAKYVLQNNISRLKEDNKLAKLFADKIKEIPHIKLVLPYPETNIVSFSIKALNLTNEVFLSKCQAYGLLLFPWLESHIRAVTHLGTKETDIMKAAEIIKEVVLNLI</sequence>
<evidence type="ECO:0000256" key="1">
    <source>
        <dbReference type="ARBA" id="ARBA00001933"/>
    </source>
</evidence>
<dbReference type="AlphaFoldDB" id="A0A3B0JJ48"/>
<dbReference type="NCBIfam" id="NF041359">
    <property type="entry name" value="GntG_guanitoxin"/>
    <property type="match status" value="1"/>
</dbReference>
<dbReference type="PANTHER" id="PTHR48097:SF9">
    <property type="entry name" value="L-THREONINE ALDOLASE"/>
    <property type="match status" value="1"/>
</dbReference>
<evidence type="ECO:0000256" key="4">
    <source>
        <dbReference type="ARBA" id="ARBA00022898"/>
    </source>
</evidence>
<reference evidence="7" key="1">
    <citation type="submission" date="2018-04" db="EMBL/GenBank/DDBJ databases">
        <authorList>
            <person name="Go L.Y."/>
            <person name="Mitchell J.A."/>
        </authorList>
    </citation>
    <scope>NUCLEOTIDE SEQUENCE</scope>
    <source>
        <strain evidence="7">WBAF</strain>
    </source>
</reference>
<comment type="cofactor">
    <cofactor evidence="1">
        <name>pyridoxal 5'-phosphate</name>
        <dbReference type="ChEBI" id="CHEBI:597326"/>
    </cofactor>
</comment>
<keyword evidence="7" id="KW-0456">Lyase</keyword>
<dbReference type="InterPro" id="IPR015422">
    <property type="entry name" value="PyrdxlP-dep_Trfase_small"/>
</dbReference>
<keyword evidence="4" id="KW-0663">Pyridoxal phosphate</keyword>
<name>A0A3B0JJ48_9RICK</name>
<comment type="subunit">
    <text evidence="3">Homotetramer.</text>
</comment>
<evidence type="ECO:0000256" key="3">
    <source>
        <dbReference type="ARBA" id="ARBA00011881"/>
    </source>
</evidence>
<organism evidence="7">
    <name type="scientific">Wolbachia endosymbiont of Aleurodicus floccissimus</name>
    <dbReference type="NCBI Taxonomy" id="2152762"/>
    <lineage>
        <taxon>Bacteria</taxon>
        <taxon>Pseudomonadati</taxon>
        <taxon>Pseudomonadota</taxon>
        <taxon>Alphaproteobacteria</taxon>
        <taxon>Rickettsiales</taxon>
        <taxon>Anaplasmataceae</taxon>
        <taxon>Wolbachieae</taxon>
        <taxon>Wolbachia</taxon>
    </lineage>
</organism>
<dbReference type="EC" id="4.1.2.49" evidence="7"/>
<dbReference type="GO" id="GO:0006567">
    <property type="term" value="P:L-threonine catabolic process"/>
    <property type="evidence" value="ECO:0007669"/>
    <property type="project" value="TreeGrafter"/>
</dbReference>
<dbReference type="InterPro" id="IPR001597">
    <property type="entry name" value="ArAA_b-elim_lyase/Thr_aldolase"/>
</dbReference>
<dbReference type="EMBL" id="OUNF01000401">
    <property type="protein sequence ID" value="SPP34464.1"/>
    <property type="molecule type" value="Genomic_DNA"/>
</dbReference>
<dbReference type="Pfam" id="PF01212">
    <property type="entry name" value="Beta_elim_lyase"/>
    <property type="match status" value="1"/>
</dbReference>
<dbReference type="Gene3D" id="3.40.640.10">
    <property type="entry name" value="Type I PLP-dependent aspartate aminotransferase-like (Major domain)"/>
    <property type="match status" value="1"/>
</dbReference>
<gene>
    <name evidence="7" type="primary">ltaA_2</name>
    <name evidence="7" type="ORF">WBAF_1489</name>
</gene>
<dbReference type="InterPro" id="IPR015424">
    <property type="entry name" value="PyrdxlP-dep_Trfase"/>
</dbReference>